<evidence type="ECO:0000256" key="5">
    <source>
        <dbReference type="ARBA" id="ARBA00022989"/>
    </source>
</evidence>
<evidence type="ECO:0000259" key="8">
    <source>
        <dbReference type="PROSITE" id="PS50893"/>
    </source>
</evidence>
<name>A0ABQ4EFK7_9ACTN</name>
<feature type="transmembrane region" description="Helical" evidence="7">
    <location>
        <begin position="153"/>
        <end position="176"/>
    </location>
</feature>
<organism evidence="9 10">
    <name type="scientific">Plantactinospora mayteni</name>
    <dbReference type="NCBI Taxonomy" id="566021"/>
    <lineage>
        <taxon>Bacteria</taxon>
        <taxon>Bacillati</taxon>
        <taxon>Actinomycetota</taxon>
        <taxon>Actinomycetes</taxon>
        <taxon>Micromonosporales</taxon>
        <taxon>Micromonosporaceae</taxon>
        <taxon>Plantactinospora</taxon>
    </lineage>
</organism>
<comment type="caution">
    <text evidence="9">The sequence shown here is derived from an EMBL/GenBank/DDBJ whole genome shotgun (WGS) entry which is preliminary data.</text>
</comment>
<dbReference type="InterPro" id="IPR003439">
    <property type="entry name" value="ABC_transporter-like_ATP-bd"/>
</dbReference>
<proteinExistence type="predicted"/>
<keyword evidence="6 7" id="KW-0472">Membrane</keyword>
<dbReference type="Proteomes" id="UP000621500">
    <property type="component" value="Unassembled WGS sequence"/>
</dbReference>
<dbReference type="EMBL" id="BONX01000001">
    <property type="protein sequence ID" value="GIG93505.1"/>
    <property type="molecule type" value="Genomic_DNA"/>
</dbReference>
<keyword evidence="5 7" id="KW-1133">Transmembrane helix</keyword>
<dbReference type="SUPFAM" id="SSF90123">
    <property type="entry name" value="ABC transporter transmembrane region"/>
    <property type="match status" value="1"/>
</dbReference>
<evidence type="ECO:0000256" key="7">
    <source>
        <dbReference type="SAM" id="Phobius"/>
    </source>
</evidence>
<evidence type="ECO:0000256" key="3">
    <source>
        <dbReference type="ARBA" id="ARBA00022741"/>
    </source>
</evidence>
<evidence type="ECO:0000256" key="1">
    <source>
        <dbReference type="ARBA" id="ARBA00004651"/>
    </source>
</evidence>
<evidence type="ECO:0000256" key="4">
    <source>
        <dbReference type="ARBA" id="ARBA00022840"/>
    </source>
</evidence>
<comment type="subcellular location">
    <subcellularLocation>
        <location evidence="1">Cell membrane</location>
        <topology evidence="1">Multi-pass membrane protein</topology>
    </subcellularLocation>
</comment>
<feature type="transmembrane region" description="Helical" evidence="7">
    <location>
        <begin position="21"/>
        <end position="44"/>
    </location>
</feature>
<keyword evidence="3" id="KW-0547">Nucleotide-binding</keyword>
<evidence type="ECO:0000313" key="9">
    <source>
        <dbReference type="EMBL" id="GIG93505.1"/>
    </source>
</evidence>
<evidence type="ECO:0000256" key="2">
    <source>
        <dbReference type="ARBA" id="ARBA00022692"/>
    </source>
</evidence>
<dbReference type="PANTHER" id="PTHR24221">
    <property type="entry name" value="ATP-BINDING CASSETTE SUB-FAMILY B"/>
    <property type="match status" value="1"/>
</dbReference>
<dbReference type="InterPro" id="IPR027417">
    <property type="entry name" value="P-loop_NTPase"/>
</dbReference>
<dbReference type="InterPro" id="IPR036640">
    <property type="entry name" value="ABC1_TM_sf"/>
</dbReference>
<keyword evidence="2 7" id="KW-0812">Transmembrane</keyword>
<gene>
    <name evidence="9" type="ORF">Pma05_00780</name>
</gene>
<dbReference type="RefSeq" id="WP_203855191.1">
    <property type="nucleotide sequence ID" value="NZ_BAAAZQ010000003.1"/>
</dbReference>
<dbReference type="InterPro" id="IPR003593">
    <property type="entry name" value="AAA+_ATPase"/>
</dbReference>
<dbReference type="Gene3D" id="3.40.50.300">
    <property type="entry name" value="P-loop containing nucleotide triphosphate hydrolases"/>
    <property type="match status" value="1"/>
</dbReference>
<evidence type="ECO:0000256" key="6">
    <source>
        <dbReference type="ARBA" id="ARBA00023136"/>
    </source>
</evidence>
<dbReference type="Pfam" id="PF00005">
    <property type="entry name" value="ABC_tran"/>
    <property type="match status" value="1"/>
</dbReference>
<dbReference type="PANTHER" id="PTHR24221:SF646">
    <property type="entry name" value="HAEMOLYSIN SECRETION ATP-BINDING PROTEIN"/>
    <property type="match status" value="1"/>
</dbReference>
<keyword evidence="4" id="KW-0067">ATP-binding</keyword>
<feature type="domain" description="ABC transporter" evidence="8">
    <location>
        <begin position="343"/>
        <end position="589"/>
    </location>
</feature>
<keyword evidence="10" id="KW-1185">Reference proteome</keyword>
<feature type="transmembrane region" description="Helical" evidence="7">
    <location>
        <begin position="56"/>
        <end position="76"/>
    </location>
</feature>
<feature type="transmembrane region" description="Helical" evidence="7">
    <location>
        <begin position="247"/>
        <end position="268"/>
    </location>
</feature>
<dbReference type="SMART" id="SM00382">
    <property type="entry name" value="AAA"/>
    <property type="match status" value="1"/>
</dbReference>
<sequence>MIADLAVRRESFLRCWRHSPGLTLLSLCCIALNSVSFAVVGLGLRAVVDGSIRADFSAIVVGAAGAAAAYTIDLVVGQIGFELRTHVVGRVTLTEVQPEVMRATMGVDTIEHLERSDYLDRIGVVRAEVWRVVDSGWAAIEAFVFVVRLGAALAVLATVSPLLLGLLVVAVVPLLLEWHGGRRMRDAEAAAAEDRRLERHLLALAIDPGAGKELRVAGAADRLLRRQRQAWESAATTVVRARLVASLWSALGWSIFALGFIGGLVLLVRQTAGSPAAGGDLVLAITVGAQLRFAVEQAVERSIDAGGAALVLAPYRWLREYHAGTAARGGPGLAPPARLTDGIVLDDVSFTYPGTDRLAVDRLSARLPAGAIVAVVGEYGSGKSTLVKLLAKLYRPDSGAVRVDGTDLADLDTAAWRAAMSAAFQDFGRYRTTVAEGVGLGDPAGMDSAERIRAAIRTAGAEEFVDRLPQGTDTMLSTQFGGVELSEGQWQKVALARACMRAQPLLFVLDEPTASLDAPSERAIFEAYMTRARAIRGGTGAITVVVSHRFSTVAGADLILVLEAGRLVESGTHASLLARAGRYAALYDLQAKAYA</sequence>
<evidence type="ECO:0000313" key="10">
    <source>
        <dbReference type="Proteomes" id="UP000621500"/>
    </source>
</evidence>
<dbReference type="PROSITE" id="PS50893">
    <property type="entry name" value="ABC_TRANSPORTER_2"/>
    <property type="match status" value="1"/>
</dbReference>
<accession>A0ABQ4EFK7</accession>
<dbReference type="SUPFAM" id="SSF52540">
    <property type="entry name" value="P-loop containing nucleoside triphosphate hydrolases"/>
    <property type="match status" value="1"/>
</dbReference>
<protein>
    <submittedName>
        <fullName evidence="9">ABC transporter permease</fullName>
    </submittedName>
</protein>
<reference evidence="9 10" key="1">
    <citation type="submission" date="2021-01" db="EMBL/GenBank/DDBJ databases">
        <title>Whole genome shotgun sequence of Plantactinospora mayteni NBRC 109088.</title>
        <authorList>
            <person name="Komaki H."/>
            <person name="Tamura T."/>
        </authorList>
    </citation>
    <scope>NUCLEOTIDE SEQUENCE [LARGE SCALE GENOMIC DNA]</scope>
    <source>
        <strain evidence="9 10">NBRC 109088</strain>
    </source>
</reference>
<dbReference type="InterPro" id="IPR039421">
    <property type="entry name" value="Type_1_exporter"/>
</dbReference>
<dbReference type="Gene3D" id="1.20.1560.10">
    <property type="entry name" value="ABC transporter type 1, transmembrane domain"/>
    <property type="match status" value="1"/>
</dbReference>